<comment type="caution">
    <text evidence="1">The sequence shown here is derived from an EMBL/GenBank/DDBJ whole genome shotgun (WGS) entry which is preliminary data.</text>
</comment>
<dbReference type="PANTHER" id="PTHR46579:SF1">
    <property type="entry name" value="F5_8 TYPE C DOMAIN-CONTAINING PROTEIN"/>
    <property type="match status" value="1"/>
</dbReference>
<organism evidence="1 2">
    <name type="scientific">Choanephora cucurbitarum</name>
    <dbReference type="NCBI Taxonomy" id="101091"/>
    <lineage>
        <taxon>Eukaryota</taxon>
        <taxon>Fungi</taxon>
        <taxon>Fungi incertae sedis</taxon>
        <taxon>Mucoromycota</taxon>
        <taxon>Mucoromycotina</taxon>
        <taxon>Mucoromycetes</taxon>
        <taxon>Mucorales</taxon>
        <taxon>Mucorineae</taxon>
        <taxon>Choanephoraceae</taxon>
        <taxon>Choanephoroideae</taxon>
        <taxon>Choanephora</taxon>
    </lineage>
</organism>
<sequence length="411" mass="46797">MIQSLPREIRNLRTNTILVCLINGPKEPKTYEMNHHLRPLTKTRGKQVVKAALFLCMMDLPAQRKVAGFTSFNSINARHKCKKQFEPIVAGGKARDFTDFDVDNWTGVASTKNSSLPIMLSPADLKELQAILETKLVLASGHAVPSIARKLPIGKDFCNFKAEEWTTWLLILSPYLLAQRLTTEAHNHWMFLVKASRIFLSSSLTMSELDEAQELMKAFLVGFEAVYDDKFLITSNIHNALHLREATLDYSASPSHWLFNFEGYNQDIKRIRTNRKGCVERTYIKRFLIQVHAKDNAESLLDDILAEFKERFITGTEYSYGFEQLPPKAYLSINPKLGKLSPNVSTCLINYYNAVHCLTFVDAQFSFANPESLPVDWCATKFKNIDILGNKYTSTKASRLKNRDSKALAYH</sequence>
<dbReference type="PANTHER" id="PTHR46579">
    <property type="entry name" value="F5/8 TYPE C DOMAIN-CONTAINING PROTEIN-RELATED"/>
    <property type="match status" value="1"/>
</dbReference>
<dbReference type="STRING" id="101091.A0A1C7N0U7"/>
<evidence type="ECO:0000313" key="2">
    <source>
        <dbReference type="Proteomes" id="UP000093000"/>
    </source>
</evidence>
<proteinExistence type="predicted"/>
<evidence type="ECO:0000313" key="1">
    <source>
        <dbReference type="EMBL" id="OBZ80974.1"/>
    </source>
</evidence>
<dbReference type="Proteomes" id="UP000093000">
    <property type="component" value="Unassembled WGS sequence"/>
</dbReference>
<name>A0A1C7N0U7_9FUNG</name>
<dbReference type="EMBL" id="LUGH01001556">
    <property type="protein sequence ID" value="OBZ80974.1"/>
    <property type="molecule type" value="Genomic_DNA"/>
</dbReference>
<reference evidence="1 2" key="1">
    <citation type="submission" date="2016-03" db="EMBL/GenBank/DDBJ databases">
        <title>Choanephora cucurbitarum.</title>
        <authorList>
            <person name="Min B."/>
            <person name="Park H."/>
            <person name="Park J.-H."/>
            <person name="Shin H.-D."/>
            <person name="Choi I.-G."/>
        </authorList>
    </citation>
    <scope>NUCLEOTIDE SEQUENCE [LARGE SCALE GENOMIC DNA]</scope>
    <source>
        <strain evidence="1 2">KUS-F28377</strain>
    </source>
</reference>
<gene>
    <name evidence="1" type="ORF">A0J61_10977</name>
</gene>
<dbReference type="OrthoDB" id="2285201at2759"/>
<accession>A0A1C7N0U7</accession>
<dbReference type="AlphaFoldDB" id="A0A1C7N0U7"/>
<keyword evidence="2" id="KW-1185">Reference proteome</keyword>
<protein>
    <submittedName>
        <fullName evidence="1">Uncharacterized protein</fullName>
    </submittedName>
</protein>
<dbReference type="InParanoid" id="A0A1C7N0U7"/>